<keyword evidence="2" id="KW-1185">Reference proteome</keyword>
<reference evidence="2" key="1">
    <citation type="submission" date="2013-03" db="EMBL/GenBank/DDBJ databases">
        <title>The Genome Sequence of Anopheles dirus WRAIR2.</title>
        <authorList>
            <consortium name="The Broad Institute Genomics Platform"/>
            <person name="Neafsey D.E."/>
            <person name="Walton C."/>
            <person name="Walker B."/>
            <person name="Young S.K."/>
            <person name="Zeng Q."/>
            <person name="Gargeya S."/>
            <person name="Fitzgerald M."/>
            <person name="Haas B."/>
            <person name="Abouelleil A."/>
            <person name="Allen A.W."/>
            <person name="Alvarado L."/>
            <person name="Arachchi H.M."/>
            <person name="Berlin A.M."/>
            <person name="Chapman S.B."/>
            <person name="Gainer-Dewar J."/>
            <person name="Goldberg J."/>
            <person name="Griggs A."/>
            <person name="Gujja S."/>
            <person name="Hansen M."/>
            <person name="Howarth C."/>
            <person name="Imamovic A."/>
            <person name="Ireland A."/>
            <person name="Larimer J."/>
            <person name="McCowan C."/>
            <person name="Murphy C."/>
            <person name="Pearson M."/>
            <person name="Poon T.W."/>
            <person name="Priest M."/>
            <person name="Roberts A."/>
            <person name="Saif S."/>
            <person name="Shea T."/>
            <person name="Sisk P."/>
            <person name="Sykes S."/>
            <person name="Wortman J."/>
            <person name="Nusbaum C."/>
            <person name="Birren B."/>
        </authorList>
    </citation>
    <scope>NUCLEOTIDE SEQUENCE [LARGE SCALE GENOMIC DNA]</scope>
    <source>
        <strain evidence="2">WRAIR2</strain>
    </source>
</reference>
<dbReference type="AlphaFoldDB" id="A0A182NYG2"/>
<protein>
    <submittedName>
        <fullName evidence="1">Uncharacterized protein</fullName>
    </submittedName>
</protein>
<proteinExistence type="predicted"/>
<dbReference type="EnsemblMetazoa" id="ADIR014861-RA">
    <property type="protein sequence ID" value="ADIR014861-PA"/>
    <property type="gene ID" value="ADIR014861"/>
</dbReference>
<name>A0A182NYG2_9DIPT</name>
<accession>A0A182NYG2</accession>
<evidence type="ECO:0000313" key="1">
    <source>
        <dbReference type="EnsemblMetazoa" id="ADIR014861-PA"/>
    </source>
</evidence>
<reference evidence="1" key="2">
    <citation type="submission" date="2020-05" db="UniProtKB">
        <authorList>
            <consortium name="EnsemblMetazoa"/>
        </authorList>
    </citation>
    <scope>IDENTIFICATION</scope>
    <source>
        <strain evidence="1">WRAIR2</strain>
    </source>
</reference>
<sequence>MCGEEKKHAHSHSRRKTSVRVKIGTVDKWKTEKLVSIANVCVLEQTQTKGRMFLITTQTPTTRTHTQTHTHTRTLIHTTIISYSTSIDKI</sequence>
<dbReference type="Proteomes" id="UP000075884">
    <property type="component" value="Unassembled WGS sequence"/>
</dbReference>
<organism evidence="1 2">
    <name type="scientific">Anopheles dirus</name>
    <dbReference type="NCBI Taxonomy" id="7168"/>
    <lineage>
        <taxon>Eukaryota</taxon>
        <taxon>Metazoa</taxon>
        <taxon>Ecdysozoa</taxon>
        <taxon>Arthropoda</taxon>
        <taxon>Hexapoda</taxon>
        <taxon>Insecta</taxon>
        <taxon>Pterygota</taxon>
        <taxon>Neoptera</taxon>
        <taxon>Endopterygota</taxon>
        <taxon>Diptera</taxon>
        <taxon>Nematocera</taxon>
        <taxon>Culicoidea</taxon>
        <taxon>Culicidae</taxon>
        <taxon>Anophelinae</taxon>
        <taxon>Anopheles</taxon>
    </lineage>
</organism>
<dbReference type="VEuPathDB" id="VectorBase:ADIR014861"/>
<evidence type="ECO:0000313" key="2">
    <source>
        <dbReference type="Proteomes" id="UP000075884"/>
    </source>
</evidence>